<dbReference type="InterPro" id="IPR011161">
    <property type="entry name" value="MHC_I-like_Ag-recog"/>
</dbReference>
<dbReference type="InterPro" id="IPR011162">
    <property type="entry name" value="MHC_I/II-like_Ag-recog"/>
</dbReference>
<reference evidence="3 4" key="1">
    <citation type="submission" date="2019-09" db="EMBL/GenBank/DDBJ databases">
        <title>Bird 10,000 Genomes (B10K) Project - Family phase.</title>
        <authorList>
            <person name="Zhang G."/>
        </authorList>
    </citation>
    <scope>NUCLEOTIDE SEQUENCE [LARGE SCALE GENOMIC DNA]</scope>
    <source>
        <strain evidence="3">B10K-DU-002-03</strain>
        <tissue evidence="3">Muscle</tissue>
    </source>
</reference>
<proteinExistence type="predicted"/>
<dbReference type="OrthoDB" id="8936120at2759"/>
<feature type="non-terminal residue" evidence="3">
    <location>
        <position position="1"/>
    </location>
</feature>
<evidence type="ECO:0000313" key="3">
    <source>
        <dbReference type="EMBL" id="NXM71984.1"/>
    </source>
</evidence>
<dbReference type="AlphaFoldDB" id="A0A7L1D531"/>
<gene>
    <name evidence="3" type="primary">Hlab</name>
    <name evidence="3" type="ORF">SERLUN_R15815</name>
</gene>
<dbReference type="Proteomes" id="UP000553648">
    <property type="component" value="Unassembled WGS sequence"/>
</dbReference>
<dbReference type="EMBL" id="VXBA01003082">
    <property type="protein sequence ID" value="NXM71984.1"/>
    <property type="molecule type" value="Genomic_DNA"/>
</dbReference>
<name>A0A7L1D531_9PASS</name>
<evidence type="ECO:0000256" key="1">
    <source>
        <dbReference type="ARBA" id="ARBA00023180"/>
    </source>
</evidence>
<dbReference type="SUPFAM" id="SSF54452">
    <property type="entry name" value="MHC antigen-recognition domain"/>
    <property type="match status" value="1"/>
</dbReference>
<sequence>SLRYLQVAVSEPSPGVPQYMEMGFVDGIPTDRYDSERGRVELLAPWMEKAGAEPGYWDRETEVSKRNQQVNIRDLETL</sequence>
<feature type="non-terminal residue" evidence="3">
    <location>
        <position position="78"/>
    </location>
</feature>
<feature type="domain" description="MHC class I-like antigen recognition-like" evidence="2">
    <location>
        <begin position="1"/>
        <end position="78"/>
    </location>
</feature>
<dbReference type="InterPro" id="IPR037055">
    <property type="entry name" value="MHC_I-like_Ag-recog_sf"/>
</dbReference>
<accession>A0A7L1D531</accession>
<evidence type="ECO:0000313" key="4">
    <source>
        <dbReference type="Proteomes" id="UP000553648"/>
    </source>
</evidence>
<keyword evidence="4" id="KW-1185">Reference proteome</keyword>
<protein>
    <submittedName>
        <fullName evidence="3">1B37 protein</fullName>
    </submittedName>
</protein>
<evidence type="ECO:0000259" key="2">
    <source>
        <dbReference type="Pfam" id="PF00129"/>
    </source>
</evidence>
<comment type="caution">
    <text evidence="3">The sequence shown here is derived from an EMBL/GenBank/DDBJ whole genome shotgun (WGS) entry which is preliminary data.</text>
</comment>
<dbReference type="PANTHER" id="PTHR16675">
    <property type="entry name" value="MHC CLASS I-RELATED"/>
    <property type="match status" value="1"/>
</dbReference>
<keyword evidence="1" id="KW-0325">Glycoprotein</keyword>
<dbReference type="Gene3D" id="3.30.500.10">
    <property type="entry name" value="MHC class I-like antigen recognition-like"/>
    <property type="match status" value="1"/>
</dbReference>
<dbReference type="PANTHER" id="PTHR16675:SF235">
    <property type="entry name" value="SHKT DOMAIN-CONTAINING PROTEIN"/>
    <property type="match status" value="1"/>
</dbReference>
<organism evidence="3 4">
    <name type="scientific">Serilophus lunatus</name>
    <name type="common">silver-breasted broadbill</name>
    <dbReference type="NCBI Taxonomy" id="239386"/>
    <lineage>
        <taxon>Eukaryota</taxon>
        <taxon>Metazoa</taxon>
        <taxon>Chordata</taxon>
        <taxon>Craniata</taxon>
        <taxon>Vertebrata</taxon>
        <taxon>Euteleostomi</taxon>
        <taxon>Archelosauria</taxon>
        <taxon>Archosauria</taxon>
        <taxon>Dinosauria</taxon>
        <taxon>Saurischia</taxon>
        <taxon>Theropoda</taxon>
        <taxon>Coelurosauria</taxon>
        <taxon>Aves</taxon>
        <taxon>Neognathae</taxon>
        <taxon>Neoaves</taxon>
        <taxon>Telluraves</taxon>
        <taxon>Australaves</taxon>
        <taxon>Passeriformes</taxon>
        <taxon>Eurylaimidae</taxon>
        <taxon>Serilophus</taxon>
    </lineage>
</organism>
<dbReference type="InterPro" id="IPR050208">
    <property type="entry name" value="MHC_class-I_related"/>
</dbReference>
<dbReference type="Pfam" id="PF00129">
    <property type="entry name" value="MHC_I"/>
    <property type="match status" value="1"/>
</dbReference>